<feature type="transmembrane region" description="Helical" evidence="6">
    <location>
        <begin position="169"/>
        <end position="190"/>
    </location>
</feature>
<evidence type="ECO:0000256" key="4">
    <source>
        <dbReference type="ARBA" id="ARBA00022989"/>
    </source>
</evidence>
<dbReference type="InterPro" id="IPR038330">
    <property type="entry name" value="TspO/MBR-related_sf"/>
</dbReference>
<feature type="transmembrane region" description="Helical" evidence="6">
    <location>
        <begin position="202"/>
        <end position="219"/>
    </location>
</feature>
<feature type="transmembrane region" description="Helical" evidence="6">
    <location>
        <begin position="30"/>
        <end position="52"/>
    </location>
</feature>
<dbReference type="RefSeq" id="WP_272460859.1">
    <property type="nucleotide sequence ID" value="NZ_JAPFQL010000008.1"/>
</dbReference>
<evidence type="ECO:0000256" key="3">
    <source>
        <dbReference type="ARBA" id="ARBA00022692"/>
    </source>
</evidence>
<sequence>MASQSVPASARGSSRTTSLDLTPVDQVRRLAVLAAEVFCILGTLVGTGVIGQRVEDSAGGALSDEATLIAPAGPAFSIWTPIYVGLLAYTVWQLGPRNTARDRTRATGWLAAASMVLNATWLLVTQQDWIWASVVVIVVLWGVLFVLVSRLGRHPARGWVERLVVDVTFGLYLGWVTVATAANVAAALLASGTELGVRTNPVVAVGALVLVTAAGVWLAGRLGGRWPVAAALAWGLAWISVGRLVGEPRSALTGLGAAVGAAVVLAASALARRRREAG</sequence>
<feature type="transmembrane region" description="Helical" evidence="6">
    <location>
        <begin position="130"/>
        <end position="148"/>
    </location>
</feature>
<name>A0ABT5GDG6_9MICO</name>
<feature type="transmembrane region" description="Helical" evidence="6">
    <location>
        <begin position="106"/>
        <end position="124"/>
    </location>
</feature>
<keyword evidence="3 6" id="KW-0812">Transmembrane</keyword>
<dbReference type="Pfam" id="PF03073">
    <property type="entry name" value="TspO_MBR"/>
    <property type="match status" value="1"/>
</dbReference>
<feature type="transmembrane region" description="Helical" evidence="6">
    <location>
        <begin position="251"/>
        <end position="271"/>
    </location>
</feature>
<feature type="transmembrane region" description="Helical" evidence="6">
    <location>
        <begin position="226"/>
        <end position="245"/>
    </location>
</feature>
<proteinExistence type="inferred from homology"/>
<dbReference type="InterPro" id="IPR004307">
    <property type="entry name" value="TspO_MBR"/>
</dbReference>
<keyword evidence="4 6" id="KW-1133">Transmembrane helix</keyword>
<dbReference type="Proteomes" id="UP001150259">
    <property type="component" value="Unassembled WGS sequence"/>
</dbReference>
<evidence type="ECO:0000313" key="7">
    <source>
        <dbReference type="EMBL" id="MDC5696283.1"/>
    </source>
</evidence>
<dbReference type="Gene3D" id="1.20.1260.100">
    <property type="entry name" value="TspO/MBR protein"/>
    <property type="match status" value="1"/>
</dbReference>
<comment type="caution">
    <text evidence="7">The sequence shown here is derived from an EMBL/GenBank/DDBJ whole genome shotgun (WGS) entry which is preliminary data.</text>
</comment>
<dbReference type="PANTHER" id="PTHR33802">
    <property type="entry name" value="SI:CH211-161H7.5-RELATED"/>
    <property type="match status" value="1"/>
</dbReference>
<dbReference type="EMBL" id="JAPFQL010000008">
    <property type="protein sequence ID" value="MDC5696283.1"/>
    <property type="molecule type" value="Genomic_DNA"/>
</dbReference>
<reference evidence="7 8" key="1">
    <citation type="submission" date="2022-11" db="EMBL/GenBank/DDBJ databases">
        <title>Anaerobic phenanthrene biodegradation by a DNRA strain PheN6.</title>
        <authorList>
            <person name="Zhang Z."/>
        </authorList>
    </citation>
    <scope>NUCLEOTIDE SEQUENCE [LARGE SCALE GENOMIC DNA]</scope>
    <source>
        <strain evidence="7 8">PheN6</strain>
    </source>
</reference>
<feature type="transmembrane region" description="Helical" evidence="6">
    <location>
        <begin position="72"/>
        <end position="94"/>
    </location>
</feature>
<evidence type="ECO:0000313" key="8">
    <source>
        <dbReference type="Proteomes" id="UP001150259"/>
    </source>
</evidence>
<evidence type="ECO:0000256" key="5">
    <source>
        <dbReference type="ARBA" id="ARBA00023136"/>
    </source>
</evidence>
<comment type="similarity">
    <text evidence="2">Belongs to the TspO/BZRP family.</text>
</comment>
<gene>
    <name evidence="7" type="ORF">OO014_03370</name>
</gene>
<evidence type="ECO:0000256" key="2">
    <source>
        <dbReference type="ARBA" id="ARBA00007524"/>
    </source>
</evidence>
<organism evidence="7 8">
    <name type="scientific">Intrasporangium calvum</name>
    <dbReference type="NCBI Taxonomy" id="53358"/>
    <lineage>
        <taxon>Bacteria</taxon>
        <taxon>Bacillati</taxon>
        <taxon>Actinomycetota</taxon>
        <taxon>Actinomycetes</taxon>
        <taxon>Micrococcales</taxon>
        <taxon>Intrasporangiaceae</taxon>
        <taxon>Intrasporangium</taxon>
    </lineage>
</organism>
<keyword evidence="8" id="KW-1185">Reference proteome</keyword>
<protein>
    <submittedName>
        <fullName evidence="7">Tryptophan-rich sensory protein</fullName>
    </submittedName>
</protein>
<evidence type="ECO:0000256" key="1">
    <source>
        <dbReference type="ARBA" id="ARBA00004141"/>
    </source>
</evidence>
<comment type="subcellular location">
    <subcellularLocation>
        <location evidence="1">Membrane</location>
        <topology evidence="1">Multi-pass membrane protein</topology>
    </subcellularLocation>
</comment>
<dbReference type="PANTHER" id="PTHR33802:SF1">
    <property type="entry name" value="XK-RELATED PROTEIN"/>
    <property type="match status" value="1"/>
</dbReference>
<keyword evidence="5 6" id="KW-0472">Membrane</keyword>
<accession>A0ABT5GDG6</accession>
<evidence type="ECO:0000256" key="6">
    <source>
        <dbReference type="SAM" id="Phobius"/>
    </source>
</evidence>